<dbReference type="SMART" id="SM00220">
    <property type="entry name" value="S_TKc"/>
    <property type="match status" value="1"/>
</dbReference>
<dbReference type="AlphaFoldDB" id="A0A8S8X8E0"/>
<organism evidence="5 6">
    <name type="scientific">Roseiterribacter gracilis</name>
    <dbReference type="NCBI Taxonomy" id="2812848"/>
    <lineage>
        <taxon>Bacteria</taxon>
        <taxon>Pseudomonadati</taxon>
        <taxon>Pseudomonadota</taxon>
        <taxon>Alphaproteobacteria</taxon>
        <taxon>Rhodospirillales</taxon>
        <taxon>Roseiterribacteraceae</taxon>
        <taxon>Roseiterribacter</taxon>
    </lineage>
</organism>
<dbReference type="RefSeq" id="WP_420243237.1">
    <property type="nucleotide sequence ID" value="NZ_BOPV01000001.1"/>
</dbReference>
<keyword evidence="3" id="KW-1133">Transmembrane helix</keyword>
<evidence type="ECO:0000256" key="2">
    <source>
        <dbReference type="SAM" id="MobiDB-lite"/>
    </source>
</evidence>
<dbReference type="InterPro" id="IPR011009">
    <property type="entry name" value="Kinase-like_dom_sf"/>
</dbReference>
<dbReference type="SUPFAM" id="SSF56112">
    <property type="entry name" value="Protein kinase-like (PK-like)"/>
    <property type="match status" value="1"/>
</dbReference>
<protein>
    <recommendedName>
        <fullName evidence="4">Protein kinase domain-containing protein</fullName>
    </recommendedName>
</protein>
<name>A0A8S8X8E0_9PROT</name>
<keyword evidence="6" id="KW-1185">Reference proteome</keyword>
<dbReference type="PROSITE" id="PS50011">
    <property type="entry name" value="PROTEIN_KINASE_DOM"/>
    <property type="match status" value="1"/>
</dbReference>
<keyword evidence="3" id="KW-0812">Transmembrane</keyword>
<proteinExistence type="predicted"/>
<sequence>MTDAATAVTAENNAPPPPPEMTPPPSMEGAPDEEAAVEQAIARGVDGLVQIGDRYEVLTNASAVMTDATQQQTYLARRIGQSQPHAFAIVTGTRPVARSEILSGLRTVENPGLLQLVDWGVVNWPLERRQRLLCVFERPHAPRLMSSMKEHRAPMGEDEAVRAILDPCINVLGDLYNRGIFHGAIRPTNLYYNPGGSATAILGQCVSAPPSFGQPTIIEPIERAMAMPSGRGPGTIADDIYALGATLAVLALGHDPSQGMTDEQFIEQKIDRGSYPAIIGNTRISSGLIEPLRGMLYDDPRQRWTIDDIRQWLGGRRLSPKQPQIARRAQRAFALGGQELWRPRSVAMAMRDNVVEAVKVIDNGELDRWLRRTLGDNGMANRVAEAVTTASSSGRGGSFEDRLVARVSMALDPAAPIRYKGNAMMPLGIGDALAYAVGEGQGPQEICEVITGQLPLFWINCQTDAKPEHTGYIKQFDQYKTYLERSAYGYGPERVLYEMVGSMPCASDMLQEFYVTSSYELIRAFEVVAMKGEQRPSAPIDRHCAAFIAGRDRRVAEIMLNALGTGKDGDSGKVLATLNILTSIQRRFGPPQLPNLAGWFCDLMLPVIERFHNRNLRKRLTEEAQQAARKGDLAELQALVDDPKTIRSDEEGFMEARRNFVLLAAEIARLKKEVANRSTLERGAGREAAAVISAVLAVIVIAGIVVVRATGMAGL</sequence>
<accession>A0A8S8X8E0</accession>
<feature type="domain" description="Protein kinase" evidence="4">
    <location>
        <begin position="35"/>
        <end position="313"/>
    </location>
</feature>
<gene>
    <name evidence="5" type="ORF">TMPK1_23650</name>
</gene>
<feature type="compositionally biased region" description="Low complexity" evidence="2">
    <location>
        <begin position="1"/>
        <end position="13"/>
    </location>
</feature>
<comment type="caution">
    <text evidence="5">The sequence shown here is derived from an EMBL/GenBank/DDBJ whole genome shotgun (WGS) entry which is preliminary data.</text>
</comment>
<evidence type="ECO:0000313" key="5">
    <source>
        <dbReference type="EMBL" id="GIL40128.1"/>
    </source>
</evidence>
<keyword evidence="3" id="KW-0472">Membrane</keyword>
<keyword evidence="1" id="KW-0175">Coiled coil</keyword>
<dbReference type="InterPro" id="IPR000719">
    <property type="entry name" value="Prot_kinase_dom"/>
</dbReference>
<feature type="coiled-coil region" evidence="1">
    <location>
        <begin position="617"/>
        <end position="673"/>
    </location>
</feature>
<evidence type="ECO:0000259" key="4">
    <source>
        <dbReference type="PROSITE" id="PS50011"/>
    </source>
</evidence>
<dbReference type="Proteomes" id="UP000681075">
    <property type="component" value="Unassembled WGS sequence"/>
</dbReference>
<feature type="transmembrane region" description="Helical" evidence="3">
    <location>
        <begin position="688"/>
        <end position="707"/>
    </location>
</feature>
<feature type="compositionally biased region" description="Pro residues" evidence="2">
    <location>
        <begin position="14"/>
        <end position="26"/>
    </location>
</feature>
<feature type="region of interest" description="Disordered" evidence="2">
    <location>
        <begin position="1"/>
        <end position="32"/>
    </location>
</feature>
<reference evidence="5" key="1">
    <citation type="submission" date="2021-02" db="EMBL/GenBank/DDBJ databases">
        <title>Genome sequence of Rhodospirillales sp. strain TMPK1 isolated from soil.</title>
        <authorList>
            <person name="Nakai R."/>
            <person name="Kusada H."/>
            <person name="Tamaki H."/>
        </authorList>
    </citation>
    <scope>NUCLEOTIDE SEQUENCE</scope>
    <source>
        <strain evidence="5">TMPK1</strain>
    </source>
</reference>
<dbReference type="EMBL" id="BOPV01000001">
    <property type="protein sequence ID" value="GIL40128.1"/>
    <property type="molecule type" value="Genomic_DNA"/>
</dbReference>
<dbReference type="GO" id="GO:0004672">
    <property type="term" value="F:protein kinase activity"/>
    <property type="evidence" value="ECO:0007669"/>
    <property type="project" value="InterPro"/>
</dbReference>
<dbReference type="GO" id="GO:0005524">
    <property type="term" value="F:ATP binding"/>
    <property type="evidence" value="ECO:0007669"/>
    <property type="project" value="InterPro"/>
</dbReference>
<evidence type="ECO:0000256" key="3">
    <source>
        <dbReference type="SAM" id="Phobius"/>
    </source>
</evidence>
<evidence type="ECO:0000256" key="1">
    <source>
        <dbReference type="SAM" id="Coils"/>
    </source>
</evidence>
<dbReference type="Gene3D" id="1.10.510.10">
    <property type="entry name" value="Transferase(Phosphotransferase) domain 1"/>
    <property type="match status" value="1"/>
</dbReference>
<evidence type="ECO:0000313" key="6">
    <source>
        <dbReference type="Proteomes" id="UP000681075"/>
    </source>
</evidence>